<feature type="DNA-binding region" description="H-T-H motif" evidence="2">
    <location>
        <begin position="33"/>
        <end position="52"/>
    </location>
</feature>
<organism evidence="4 5">
    <name type="scientific">Novosphingobium pokkalii</name>
    <dbReference type="NCBI Taxonomy" id="1770194"/>
    <lineage>
        <taxon>Bacteria</taxon>
        <taxon>Pseudomonadati</taxon>
        <taxon>Pseudomonadota</taxon>
        <taxon>Alphaproteobacteria</taxon>
        <taxon>Sphingomonadales</taxon>
        <taxon>Sphingomonadaceae</taxon>
        <taxon>Novosphingobium</taxon>
    </lineage>
</organism>
<dbReference type="Gene3D" id="1.10.357.10">
    <property type="entry name" value="Tetracycline Repressor, domain 2"/>
    <property type="match status" value="1"/>
</dbReference>
<dbReference type="Proteomes" id="UP001595683">
    <property type="component" value="Unassembled WGS sequence"/>
</dbReference>
<name>A0ABV7V9B9_9SPHN</name>
<dbReference type="PROSITE" id="PS50977">
    <property type="entry name" value="HTH_TETR_2"/>
    <property type="match status" value="1"/>
</dbReference>
<evidence type="ECO:0000259" key="3">
    <source>
        <dbReference type="PROSITE" id="PS50977"/>
    </source>
</evidence>
<evidence type="ECO:0000256" key="1">
    <source>
        <dbReference type="ARBA" id="ARBA00023125"/>
    </source>
</evidence>
<dbReference type="InterPro" id="IPR009057">
    <property type="entry name" value="Homeodomain-like_sf"/>
</dbReference>
<accession>A0ABV7V9B9</accession>
<evidence type="ECO:0000313" key="4">
    <source>
        <dbReference type="EMBL" id="MFC3673789.1"/>
    </source>
</evidence>
<dbReference type="SUPFAM" id="SSF46689">
    <property type="entry name" value="Homeodomain-like"/>
    <property type="match status" value="1"/>
</dbReference>
<comment type="caution">
    <text evidence="4">The sequence shown here is derived from an EMBL/GenBank/DDBJ whole genome shotgun (WGS) entry which is preliminary data.</text>
</comment>
<dbReference type="InterPro" id="IPR001647">
    <property type="entry name" value="HTH_TetR"/>
</dbReference>
<sequence>MREPRQERSKASHERMLVAAEEILATGDLDALTLAAVSRRGKVSIGSIYCRFDGKDALLHAVQLRVLDRVDARMLAQIAIAREEARSLGAIVPSLVELMAETLRAYSAWLRPLMQRATFDPVVARTGKASYAATAAAVRAALLVHRAEIRQPDPARAVDSAYRILYAAIARYLGFGSATEAAWEGDWLVLKQDLSRMIAAFLATPATP</sequence>
<feature type="domain" description="HTH tetR-type" evidence="3">
    <location>
        <begin position="10"/>
        <end position="70"/>
    </location>
</feature>
<gene>
    <name evidence="4" type="ORF">ACFOOT_20415</name>
</gene>
<protein>
    <submittedName>
        <fullName evidence="4">TetR/AcrR family transcriptional regulator</fullName>
    </submittedName>
</protein>
<reference evidence="5" key="1">
    <citation type="journal article" date="2019" name="Int. J. Syst. Evol. Microbiol.">
        <title>The Global Catalogue of Microorganisms (GCM) 10K type strain sequencing project: providing services to taxonomists for standard genome sequencing and annotation.</title>
        <authorList>
            <consortium name="The Broad Institute Genomics Platform"/>
            <consortium name="The Broad Institute Genome Sequencing Center for Infectious Disease"/>
            <person name="Wu L."/>
            <person name="Ma J."/>
        </authorList>
    </citation>
    <scope>NUCLEOTIDE SEQUENCE [LARGE SCALE GENOMIC DNA]</scope>
    <source>
        <strain evidence="5">KCTC 42224</strain>
    </source>
</reference>
<dbReference type="EMBL" id="JBHRYE010000053">
    <property type="protein sequence ID" value="MFC3673789.1"/>
    <property type="molecule type" value="Genomic_DNA"/>
</dbReference>
<evidence type="ECO:0000256" key="2">
    <source>
        <dbReference type="PROSITE-ProRule" id="PRU00335"/>
    </source>
</evidence>
<keyword evidence="5" id="KW-1185">Reference proteome</keyword>
<dbReference type="RefSeq" id="WP_191324675.1">
    <property type="nucleotide sequence ID" value="NZ_BMZP01000010.1"/>
</dbReference>
<proteinExistence type="predicted"/>
<keyword evidence="1 2" id="KW-0238">DNA-binding</keyword>
<dbReference type="Pfam" id="PF00440">
    <property type="entry name" value="TetR_N"/>
    <property type="match status" value="1"/>
</dbReference>
<evidence type="ECO:0000313" key="5">
    <source>
        <dbReference type="Proteomes" id="UP001595683"/>
    </source>
</evidence>